<evidence type="ECO:0000313" key="2">
    <source>
        <dbReference type="EMBL" id="CAF1003853.1"/>
    </source>
</evidence>
<dbReference type="OrthoDB" id="10054874at2759"/>
<gene>
    <name evidence="2" type="ORF">BJG266_LOCUS16083</name>
    <name evidence="3" type="ORF">QVE165_LOCUS36230</name>
    <name evidence="4" type="ORF">QVE165_LOCUS36303</name>
</gene>
<keyword evidence="1" id="KW-0732">Signal</keyword>
<evidence type="ECO:0000256" key="1">
    <source>
        <dbReference type="SAM" id="SignalP"/>
    </source>
</evidence>
<dbReference type="Proteomes" id="UP000663877">
    <property type="component" value="Unassembled WGS sequence"/>
</dbReference>
<sequence length="228" mass="27112">MFVLTKLLIFVNIFIWIGFISASDKRQADDDMCKAKFNILCVKDVITKIGDVTPNVNRTLNLIEEIIFENNPNTKTIDSFINYEMATIESHLPKSKYHLKFFLDSNIDKNDLNHILSEAHYAISYYYNSVNDILSMNDIFAFTVDLLLRQIQDNLRYEIICRYRSILNVYSYKWPLINEVQQIQFSETKYRSSPSLTHNVRSIVIVRLLREWMNRLHLVMTNFEYKYH</sequence>
<dbReference type="EMBL" id="CAJNOI010000073">
    <property type="protein sequence ID" value="CAF1003853.1"/>
    <property type="molecule type" value="Genomic_DNA"/>
</dbReference>
<proteinExistence type="predicted"/>
<keyword evidence="5" id="KW-1185">Reference proteome</keyword>
<dbReference type="Proteomes" id="UP000663832">
    <property type="component" value="Unassembled WGS sequence"/>
</dbReference>
<name>A0A814H244_9BILA</name>
<evidence type="ECO:0000313" key="4">
    <source>
        <dbReference type="EMBL" id="CAF1392703.1"/>
    </source>
</evidence>
<evidence type="ECO:0000313" key="6">
    <source>
        <dbReference type="Proteomes" id="UP000663877"/>
    </source>
</evidence>
<feature type="signal peptide" evidence="1">
    <location>
        <begin position="1"/>
        <end position="22"/>
    </location>
</feature>
<evidence type="ECO:0000313" key="5">
    <source>
        <dbReference type="Proteomes" id="UP000663832"/>
    </source>
</evidence>
<evidence type="ECO:0000313" key="3">
    <source>
        <dbReference type="EMBL" id="CAF1391333.1"/>
    </source>
</evidence>
<accession>A0A814H244</accession>
<feature type="chain" id="PRO_5036410172" evidence="1">
    <location>
        <begin position="23"/>
        <end position="228"/>
    </location>
</feature>
<comment type="caution">
    <text evidence="2">The sequence shown here is derived from an EMBL/GenBank/DDBJ whole genome shotgun (WGS) entry which is preliminary data.</text>
</comment>
<dbReference type="AlphaFoldDB" id="A0A814H244"/>
<dbReference type="EMBL" id="CAJNOM010000361">
    <property type="protein sequence ID" value="CAF1391333.1"/>
    <property type="molecule type" value="Genomic_DNA"/>
</dbReference>
<reference evidence="2" key="1">
    <citation type="submission" date="2021-02" db="EMBL/GenBank/DDBJ databases">
        <authorList>
            <person name="Nowell W R."/>
        </authorList>
    </citation>
    <scope>NUCLEOTIDE SEQUENCE</scope>
</reference>
<protein>
    <submittedName>
        <fullName evidence="2">Uncharacterized protein</fullName>
    </submittedName>
</protein>
<organism evidence="2 6">
    <name type="scientific">Adineta steineri</name>
    <dbReference type="NCBI Taxonomy" id="433720"/>
    <lineage>
        <taxon>Eukaryota</taxon>
        <taxon>Metazoa</taxon>
        <taxon>Spiralia</taxon>
        <taxon>Gnathifera</taxon>
        <taxon>Rotifera</taxon>
        <taxon>Eurotatoria</taxon>
        <taxon>Bdelloidea</taxon>
        <taxon>Adinetida</taxon>
        <taxon>Adinetidae</taxon>
        <taxon>Adineta</taxon>
    </lineage>
</organism>
<dbReference type="EMBL" id="CAJNOM010000363">
    <property type="protein sequence ID" value="CAF1392703.1"/>
    <property type="molecule type" value="Genomic_DNA"/>
</dbReference>